<evidence type="ECO:0000256" key="7">
    <source>
        <dbReference type="ARBA" id="ARBA00023014"/>
    </source>
</evidence>
<dbReference type="InterPro" id="IPR016454">
    <property type="entry name" value="Cysteine_dSase"/>
</dbReference>
<dbReference type="EMBL" id="MFJY01000045">
    <property type="protein sequence ID" value="OGG27510.1"/>
    <property type="molecule type" value="Genomic_DNA"/>
</dbReference>
<name>A0A1F6AS55_9BACT</name>
<dbReference type="SUPFAM" id="SSF53383">
    <property type="entry name" value="PLP-dependent transferases"/>
    <property type="match status" value="1"/>
</dbReference>
<evidence type="ECO:0000256" key="3">
    <source>
        <dbReference type="ARBA" id="ARBA00022679"/>
    </source>
</evidence>
<evidence type="ECO:0000259" key="9">
    <source>
        <dbReference type="Pfam" id="PF00266"/>
    </source>
</evidence>
<accession>A0A1F6AS55</accession>
<dbReference type="InterPro" id="IPR015421">
    <property type="entry name" value="PyrdxlP-dep_Trfase_major"/>
</dbReference>
<dbReference type="PIRSF" id="PIRSF005572">
    <property type="entry name" value="NifS"/>
    <property type="match status" value="1"/>
</dbReference>
<keyword evidence="6" id="KW-0408">Iron</keyword>
<organism evidence="10 11">
    <name type="scientific">Candidatus Gottesmanbacteria bacterium RIFCSPLOWO2_01_FULL_48_11</name>
    <dbReference type="NCBI Taxonomy" id="1798395"/>
    <lineage>
        <taxon>Bacteria</taxon>
        <taxon>Candidatus Gottesmaniibacteriota</taxon>
    </lineage>
</organism>
<evidence type="ECO:0000313" key="11">
    <source>
        <dbReference type="Proteomes" id="UP000178305"/>
    </source>
</evidence>
<comment type="caution">
    <text evidence="10">The sequence shown here is derived from an EMBL/GenBank/DDBJ whole genome shotgun (WGS) entry which is preliminary data.</text>
</comment>
<feature type="domain" description="Aminotransferase class V" evidence="9">
    <location>
        <begin position="7"/>
        <end position="376"/>
    </location>
</feature>
<comment type="cofactor">
    <cofactor evidence="1">
        <name>pyridoxal 5'-phosphate</name>
        <dbReference type="ChEBI" id="CHEBI:597326"/>
    </cofactor>
</comment>
<evidence type="ECO:0000256" key="5">
    <source>
        <dbReference type="ARBA" id="ARBA00022898"/>
    </source>
</evidence>
<dbReference type="Gene3D" id="3.90.1150.10">
    <property type="entry name" value="Aspartate Aminotransferase, domain 1"/>
    <property type="match status" value="1"/>
</dbReference>
<dbReference type="PANTHER" id="PTHR11601:SF34">
    <property type="entry name" value="CYSTEINE DESULFURASE"/>
    <property type="match status" value="1"/>
</dbReference>
<reference evidence="10 11" key="1">
    <citation type="journal article" date="2016" name="Nat. Commun.">
        <title>Thousands of microbial genomes shed light on interconnected biogeochemical processes in an aquifer system.</title>
        <authorList>
            <person name="Anantharaman K."/>
            <person name="Brown C.T."/>
            <person name="Hug L.A."/>
            <person name="Sharon I."/>
            <person name="Castelle C.J."/>
            <person name="Probst A.J."/>
            <person name="Thomas B.C."/>
            <person name="Singh A."/>
            <person name="Wilkins M.J."/>
            <person name="Karaoz U."/>
            <person name="Brodie E.L."/>
            <person name="Williams K.H."/>
            <person name="Hubbard S.S."/>
            <person name="Banfield J.F."/>
        </authorList>
    </citation>
    <scope>NUCLEOTIDE SEQUENCE [LARGE SCALE GENOMIC DNA]</scope>
</reference>
<dbReference type="InterPro" id="IPR015424">
    <property type="entry name" value="PyrdxlP-dep_Trfase"/>
</dbReference>
<evidence type="ECO:0000256" key="1">
    <source>
        <dbReference type="ARBA" id="ARBA00001933"/>
    </source>
</evidence>
<proteinExistence type="inferred from homology"/>
<keyword evidence="3" id="KW-0808">Transferase</keyword>
<dbReference type="AlphaFoldDB" id="A0A1F6AS55"/>
<evidence type="ECO:0000256" key="2">
    <source>
        <dbReference type="ARBA" id="ARBA00006490"/>
    </source>
</evidence>
<dbReference type="PANTHER" id="PTHR11601">
    <property type="entry name" value="CYSTEINE DESULFURYLASE FAMILY MEMBER"/>
    <property type="match status" value="1"/>
</dbReference>
<evidence type="ECO:0000256" key="6">
    <source>
        <dbReference type="ARBA" id="ARBA00023004"/>
    </source>
</evidence>
<dbReference type="InterPro" id="IPR015422">
    <property type="entry name" value="PyrdxlP-dep_Trfase_small"/>
</dbReference>
<dbReference type="GO" id="GO:0031071">
    <property type="term" value="F:cysteine desulfurase activity"/>
    <property type="evidence" value="ECO:0007669"/>
    <property type="project" value="UniProtKB-EC"/>
</dbReference>
<comment type="catalytic activity">
    <reaction evidence="8">
        <text>(sulfur carrier)-H + L-cysteine = (sulfur carrier)-SH + L-alanine</text>
        <dbReference type="Rhea" id="RHEA:43892"/>
        <dbReference type="Rhea" id="RHEA-COMP:14737"/>
        <dbReference type="Rhea" id="RHEA-COMP:14739"/>
        <dbReference type="ChEBI" id="CHEBI:29917"/>
        <dbReference type="ChEBI" id="CHEBI:35235"/>
        <dbReference type="ChEBI" id="CHEBI:57972"/>
        <dbReference type="ChEBI" id="CHEBI:64428"/>
        <dbReference type="EC" id="2.8.1.7"/>
    </reaction>
</comment>
<keyword evidence="4" id="KW-0479">Metal-binding</keyword>
<gene>
    <name evidence="10" type="ORF">A3A64_03480</name>
</gene>
<evidence type="ECO:0000256" key="8">
    <source>
        <dbReference type="ARBA" id="ARBA00050776"/>
    </source>
</evidence>
<dbReference type="Pfam" id="PF00266">
    <property type="entry name" value="Aminotran_5"/>
    <property type="match status" value="1"/>
</dbReference>
<protein>
    <recommendedName>
        <fullName evidence="9">Aminotransferase class V domain-containing protein</fullName>
    </recommendedName>
</protein>
<dbReference type="Proteomes" id="UP000178305">
    <property type="component" value="Unassembled WGS sequence"/>
</dbReference>
<evidence type="ECO:0000256" key="4">
    <source>
        <dbReference type="ARBA" id="ARBA00022723"/>
    </source>
</evidence>
<dbReference type="GO" id="GO:0046872">
    <property type="term" value="F:metal ion binding"/>
    <property type="evidence" value="ECO:0007669"/>
    <property type="project" value="UniProtKB-KW"/>
</dbReference>
<dbReference type="Gene3D" id="3.40.640.10">
    <property type="entry name" value="Type I PLP-dependent aspartate aminotransferase-like (Major domain)"/>
    <property type="match status" value="1"/>
</dbReference>
<keyword evidence="7" id="KW-0411">Iron-sulfur</keyword>
<keyword evidence="5" id="KW-0663">Pyridoxal phosphate</keyword>
<dbReference type="GO" id="GO:0051536">
    <property type="term" value="F:iron-sulfur cluster binding"/>
    <property type="evidence" value="ECO:0007669"/>
    <property type="project" value="UniProtKB-KW"/>
</dbReference>
<sequence>MNRKKPIYLDYAASTPVAPEVMAYMKPYFSKKFGNSGSLHSFGQEAQAVLDKARIIIADEINADFDEVIFTSSASEANDLVIDGIFEGSKIDSPKIIISEIEHESVSQTVEALAERGAEVIKLPVSKDGFVDPEELRKALDERTILVSIIFASNEIGTIQPIEKIAQFIKSFKEEHNSMYPVFHTDAVQAVSSIEIDVRALGIDSLTLSSQKVYGPKGAGALYIRKTFLPHLKPQLIGGGHEFGLRASTPNTPAIAGFGKALELLIKERSTKSRELMVLRNRLLDGLRKVVPGIEVNGSMENRLPGNLNVYFPGRGNDNLVVRFDLSGVAVSAGSACSVRSNKVSKAILALGYSVERAGSSIRFTLGNLTTSKEIDETVMRTEGVLVQ</sequence>
<comment type="similarity">
    <text evidence="2">Belongs to the class-V pyridoxal-phosphate-dependent aminotransferase family. NifS/IscS subfamily.</text>
</comment>
<evidence type="ECO:0000313" key="10">
    <source>
        <dbReference type="EMBL" id="OGG27510.1"/>
    </source>
</evidence>
<dbReference type="Gene3D" id="1.10.260.50">
    <property type="match status" value="1"/>
</dbReference>
<dbReference type="InterPro" id="IPR000192">
    <property type="entry name" value="Aminotrans_V_dom"/>
</dbReference>